<feature type="region of interest" description="Disordered" evidence="1">
    <location>
        <begin position="57"/>
        <end position="81"/>
    </location>
</feature>
<gene>
    <name evidence="2" type="ORF">TNCV_2142141</name>
</gene>
<sequence length="81" mass="9403">MRFALQCHHIPRTIGNRCCWLQDINNKLPVEAVQIENADLSEEISRSHVRQNLSFVTEKKETKDEKDSHCSQSFDVLSHPL</sequence>
<evidence type="ECO:0000313" key="3">
    <source>
        <dbReference type="Proteomes" id="UP000887159"/>
    </source>
</evidence>
<reference evidence="2" key="1">
    <citation type="submission" date="2020-08" db="EMBL/GenBank/DDBJ databases">
        <title>Multicomponent nature underlies the extraordinary mechanical properties of spider dragline silk.</title>
        <authorList>
            <person name="Kono N."/>
            <person name="Nakamura H."/>
            <person name="Mori M."/>
            <person name="Yoshida Y."/>
            <person name="Ohtoshi R."/>
            <person name="Malay A.D."/>
            <person name="Moran D.A.P."/>
            <person name="Tomita M."/>
            <person name="Numata K."/>
            <person name="Arakawa K."/>
        </authorList>
    </citation>
    <scope>NUCLEOTIDE SEQUENCE</scope>
</reference>
<feature type="compositionally biased region" description="Basic and acidic residues" evidence="1">
    <location>
        <begin position="57"/>
        <end position="69"/>
    </location>
</feature>
<dbReference type="AlphaFoldDB" id="A0A8X6S0Q4"/>
<evidence type="ECO:0000313" key="2">
    <source>
        <dbReference type="EMBL" id="GFY00822.1"/>
    </source>
</evidence>
<dbReference type="EMBL" id="BMAU01021221">
    <property type="protein sequence ID" value="GFY00822.1"/>
    <property type="molecule type" value="Genomic_DNA"/>
</dbReference>
<proteinExistence type="predicted"/>
<accession>A0A8X6S0Q4</accession>
<organism evidence="2 3">
    <name type="scientific">Trichonephila clavipes</name>
    <name type="common">Golden silk orbweaver</name>
    <name type="synonym">Nephila clavipes</name>
    <dbReference type="NCBI Taxonomy" id="2585209"/>
    <lineage>
        <taxon>Eukaryota</taxon>
        <taxon>Metazoa</taxon>
        <taxon>Ecdysozoa</taxon>
        <taxon>Arthropoda</taxon>
        <taxon>Chelicerata</taxon>
        <taxon>Arachnida</taxon>
        <taxon>Araneae</taxon>
        <taxon>Araneomorphae</taxon>
        <taxon>Entelegynae</taxon>
        <taxon>Araneoidea</taxon>
        <taxon>Nephilidae</taxon>
        <taxon>Trichonephila</taxon>
    </lineage>
</organism>
<dbReference type="Proteomes" id="UP000887159">
    <property type="component" value="Unassembled WGS sequence"/>
</dbReference>
<comment type="caution">
    <text evidence="2">The sequence shown here is derived from an EMBL/GenBank/DDBJ whole genome shotgun (WGS) entry which is preliminary data.</text>
</comment>
<evidence type="ECO:0000256" key="1">
    <source>
        <dbReference type="SAM" id="MobiDB-lite"/>
    </source>
</evidence>
<protein>
    <submittedName>
        <fullName evidence="2">Uncharacterized protein</fullName>
    </submittedName>
</protein>
<name>A0A8X6S0Q4_TRICX</name>
<keyword evidence="3" id="KW-1185">Reference proteome</keyword>